<dbReference type="Proteomes" id="UP000659654">
    <property type="component" value="Unassembled WGS sequence"/>
</dbReference>
<reference evidence="1" key="2">
    <citation type="submission" date="2020-09" db="EMBL/GenBank/DDBJ databases">
        <authorList>
            <person name="Kikuchi T."/>
        </authorList>
    </citation>
    <scope>NUCLEOTIDE SEQUENCE</scope>
    <source>
        <strain evidence="1">Ka4C1</strain>
    </source>
</reference>
<gene>
    <name evidence="1" type="ORF">BXYJ_LOCUS12505</name>
</gene>
<keyword evidence="3" id="KW-1185">Reference proteome</keyword>
<dbReference type="Proteomes" id="UP000582659">
    <property type="component" value="Unassembled WGS sequence"/>
</dbReference>
<evidence type="ECO:0000313" key="2">
    <source>
        <dbReference type="Proteomes" id="UP000095284"/>
    </source>
</evidence>
<proteinExistence type="predicted"/>
<dbReference type="WBParaSite" id="BXY_0829600.1">
    <property type="protein sequence ID" value="BXY_0829600.1"/>
    <property type="gene ID" value="BXY_0829600"/>
</dbReference>
<accession>A0A1I7S5L1</accession>
<name>A0A1I7S5L1_BURXY</name>
<evidence type="ECO:0000313" key="3">
    <source>
        <dbReference type="Proteomes" id="UP000659654"/>
    </source>
</evidence>
<dbReference type="Proteomes" id="UP000095284">
    <property type="component" value="Unplaced"/>
</dbReference>
<sequence>MAKNEVIAKDEQEKFMDKMLKKRRAKLKKLQKQLDYLEIAPVEEEIKEKLCIEQKNNTPFGYTFTFIVFKNLVDVDFEVFKSHKFGKNLKVNDAAEEALNGHSKMVNKYPILHKVAIGKWVNDHFEYLFEETDFDENSAYVVICTREKVFLKPCNGAFYLLQPFRCHWKPSIFVTRVFMEKFGLNFDWEVVHSDEERCYRFSKWGSPHIYLPYFSLPSSSLRLEWFYEAYKNLDCLKKYFCNFEYQSCELALPLNRPDIDCESPYNLSSHYSPVEVGSLLQVNCIVKYGQMRAGRKIILDNETPEVADVAFELVGGENFDIRTMKEKRRETVDGVLKIEYDADLCKHVPGKCYYHFIYRTNKISLLAPPNLSFLDVHEELATRLFVNEYSLSKCYIHSIEKGMLITKHCRDVKLRPYAAYKIDICEDDVVARGPE</sequence>
<protein>
    <submittedName>
        <fullName evidence="1">(pine wood nematode) hypothetical protein</fullName>
    </submittedName>
</protein>
<dbReference type="EMBL" id="CAJFCV020000005">
    <property type="protein sequence ID" value="CAG9124827.1"/>
    <property type="molecule type" value="Genomic_DNA"/>
</dbReference>
<dbReference type="EMBL" id="CAJFDI010000005">
    <property type="protein sequence ID" value="CAD5232414.1"/>
    <property type="molecule type" value="Genomic_DNA"/>
</dbReference>
<evidence type="ECO:0000313" key="1">
    <source>
        <dbReference type="EMBL" id="CAD5232414.1"/>
    </source>
</evidence>
<organism evidence="2 4">
    <name type="scientific">Bursaphelenchus xylophilus</name>
    <name type="common">Pinewood nematode worm</name>
    <name type="synonym">Aphelenchoides xylophilus</name>
    <dbReference type="NCBI Taxonomy" id="6326"/>
    <lineage>
        <taxon>Eukaryota</taxon>
        <taxon>Metazoa</taxon>
        <taxon>Ecdysozoa</taxon>
        <taxon>Nematoda</taxon>
        <taxon>Chromadorea</taxon>
        <taxon>Rhabditida</taxon>
        <taxon>Tylenchina</taxon>
        <taxon>Tylenchomorpha</taxon>
        <taxon>Aphelenchoidea</taxon>
        <taxon>Aphelenchoididae</taxon>
        <taxon>Bursaphelenchus</taxon>
    </lineage>
</organism>
<reference evidence="4" key="1">
    <citation type="submission" date="2016-11" db="UniProtKB">
        <authorList>
            <consortium name="WormBaseParasite"/>
        </authorList>
    </citation>
    <scope>IDENTIFICATION</scope>
</reference>
<evidence type="ECO:0000313" key="4">
    <source>
        <dbReference type="WBParaSite" id="BXY_0829600.1"/>
    </source>
</evidence>
<dbReference type="AlphaFoldDB" id="A0A1I7S5L1"/>